<proteinExistence type="predicted"/>
<gene>
    <name evidence="1" type="ORF">CGGC5_15089</name>
</gene>
<dbReference type="HOGENOM" id="CLU_3055908_0_0_1"/>
<protein>
    <submittedName>
        <fullName evidence="1">Uncharacterized protein</fullName>
    </submittedName>
</protein>
<sequence>KTLEEYISIFAGYAANAPMAATLRGGGPSYFTRNVLRHRGVWDVDDDELISMDG</sequence>
<dbReference type="EMBL" id="KB020214">
    <property type="protein sequence ID" value="ELA38452.1"/>
    <property type="molecule type" value="Genomic_DNA"/>
</dbReference>
<organism evidence="1">
    <name type="scientific">Colletotrichum fructicola (strain Nara gc5)</name>
    <name type="common">Anthracnose fungus</name>
    <name type="synonym">Colletotrichum gloeosporioides (strain Nara gc5)</name>
    <dbReference type="NCBI Taxonomy" id="1213859"/>
    <lineage>
        <taxon>Eukaryota</taxon>
        <taxon>Fungi</taxon>
        <taxon>Dikarya</taxon>
        <taxon>Ascomycota</taxon>
        <taxon>Pezizomycotina</taxon>
        <taxon>Sordariomycetes</taxon>
        <taxon>Hypocreomycetidae</taxon>
        <taxon>Glomerellales</taxon>
        <taxon>Glomerellaceae</taxon>
        <taxon>Colletotrichum</taxon>
        <taxon>Colletotrichum gloeosporioides species complex</taxon>
    </lineage>
</organism>
<reference evidence="1" key="1">
    <citation type="submission" date="2012-08" db="EMBL/GenBank/DDBJ databases">
        <title>Genome analysis of Colletotrichum orbiculare and Colletotrichum fructicola.</title>
        <authorList>
            <person name="Gan P.H.P."/>
            <person name="Ikeda K."/>
            <person name="Irieda H."/>
            <person name="Narusaka M."/>
            <person name="O'Connell R.J."/>
            <person name="Narusaka Y."/>
            <person name="Takano Y."/>
            <person name="Kubo Y."/>
            <person name="Shirasu K."/>
        </authorList>
    </citation>
    <scope>NUCLEOTIDE SEQUENCE</scope>
    <source>
        <strain evidence="1">Nara gc5</strain>
    </source>
</reference>
<feature type="non-terminal residue" evidence="1">
    <location>
        <position position="1"/>
    </location>
</feature>
<dbReference type="AlphaFoldDB" id="L2GII7"/>
<evidence type="ECO:0000313" key="1">
    <source>
        <dbReference type="EMBL" id="ELA38452.1"/>
    </source>
</evidence>
<accession>L2GII7</accession>
<name>L2GII7_COLFN</name>